<feature type="compositionally biased region" description="Polar residues" evidence="1">
    <location>
        <begin position="212"/>
        <end position="224"/>
    </location>
</feature>
<dbReference type="AlphaFoldDB" id="A0AAW0B4D8"/>
<keyword evidence="3" id="KW-0732">Signal</keyword>
<feature type="compositionally biased region" description="Low complexity" evidence="1">
    <location>
        <begin position="152"/>
        <end position="167"/>
    </location>
</feature>
<protein>
    <submittedName>
        <fullName evidence="4">Uncharacterized protein</fullName>
    </submittedName>
</protein>
<keyword evidence="2" id="KW-0812">Transmembrane</keyword>
<evidence type="ECO:0000313" key="4">
    <source>
        <dbReference type="EMBL" id="KAK7020121.1"/>
    </source>
</evidence>
<evidence type="ECO:0000256" key="3">
    <source>
        <dbReference type="SAM" id="SignalP"/>
    </source>
</evidence>
<feature type="region of interest" description="Disordered" evidence="1">
    <location>
        <begin position="114"/>
        <end position="243"/>
    </location>
</feature>
<sequence length="421" mass="45634">MELRLWICSVVVLPLAVKGLKIKDVNPKSQTISPGGKVELAVTWEAESDSENTSQISIGLHLEGSLFNGIVLPVPLSKSPSQVTFNNVAPGKYTVYAIANRIDEQIGVSPDTIEIKAQDPPGSTPSPPDTLTDPRNDGPRQTSTNGTPPAVTSVTTQTTSSTTMKTISSEKTDTETSTANVSGTDTSANNSPNNPATSSSISGSFRGSDPSNTLNASSSVNPTETPVAPGMNPGEPGSESKRNNSGGIIGGVIGGLGFLVIVILFLIYLRRRRSKQNSIPEPFSQNDMVRQSDGSKFEYPFAARFNPAYATPKPFTGDLTTLYTSRASSPVDTEAITVTGTEVTEKPHQFSWTDRQMEIEERVQQLQSQLIVLHNLSKFHKSQGEERQIEDIREKIERLNALKSGYWALEQSDERPQEMMY</sequence>
<keyword evidence="2" id="KW-1133">Transmembrane helix</keyword>
<reference evidence="4 5" key="1">
    <citation type="submission" date="2024-01" db="EMBL/GenBank/DDBJ databases">
        <title>A draft genome for a cacao thread blight-causing isolate of Paramarasmius palmivorus.</title>
        <authorList>
            <person name="Baruah I.K."/>
            <person name="Bukari Y."/>
            <person name="Amoako-Attah I."/>
            <person name="Meinhardt L.W."/>
            <person name="Bailey B.A."/>
            <person name="Cohen S.P."/>
        </authorList>
    </citation>
    <scope>NUCLEOTIDE SEQUENCE [LARGE SCALE GENOMIC DNA]</scope>
    <source>
        <strain evidence="4 5">GH-12</strain>
    </source>
</reference>
<comment type="caution">
    <text evidence="4">The sequence shown here is derived from an EMBL/GenBank/DDBJ whole genome shotgun (WGS) entry which is preliminary data.</text>
</comment>
<accession>A0AAW0B4D8</accession>
<keyword evidence="2" id="KW-0472">Membrane</keyword>
<feature type="compositionally biased region" description="Low complexity" evidence="1">
    <location>
        <begin position="186"/>
        <end position="211"/>
    </location>
</feature>
<name>A0AAW0B4D8_9AGAR</name>
<gene>
    <name evidence="4" type="ORF">VNI00_017882</name>
</gene>
<dbReference type="Proteomes" id="UP001383192">
    <property type="component" value="Unassembled WGS sequence"/>
</dbReference>
<organism evidence="4 5">
    <name type="scientific">Paramarasmius palmivorus</name>
    <dbReference type="NCBI Taxonomy" id="297713"/>
    <lineage>
        <taxon>Eukaryota</taxon>
        <taxon>Fungi</taxon>
        <taxon>Dikarya</taxon>
        <taxon>Basidiomycota</taxon>
        <taxon>Agaricomycotina</taxon>
        <taxon>Agaricomycetes</taxon>
        <taxon>Agaricomycetidae</taxon>
        <taxon>Agaricales</taxon>
        <taxon>Marasmiineae</taxon>
        <taxon>Marasmiaceae</taxon>
        <taxon>Paramarasmius</taxon>
    </lineage>
</organism>
<evidence type="ECO:0000256" key="2">
    <source>
        <dbReference type="SAM" id="Phobius"/>
    </source>
</evidence>
<dbReference type="EMBL" id="JAYKXP010000195">
    <property type="protein sequence ID" value="KAK7020121.1"/>
    <property type="molecule type" value="Genomic_DNA"/>
</dbReference>
<feature type="transmembrane region" description="Helical" evidence="2">
    <location>
        <begin position="248"/>
        <end position="269"/>
    </location>
</feature>
<keyword evidence="5" id="KW-1185">Reference proteome</keyword>
<feature type="signal peptide" evidence="3">
    <location>
        <begin position="1"/>
        <end position="19"/>
    </location>
</feature>
<feature type="compositionally biased region" description="Polar residues" evidence="1">
    <location>
        <begin position="175"/>
        <end position="185"/>
    </location>
</feature>
<evidence type="ECO:0000313" key="5">
    <source>
        <dbReference type="Proteomes" id="UP001383192"/>
    </source>
</evidence>
<feature type="chain" id="PRO_5043934177" evidence="3">
    <location>
        <begin position="20"/>
        <end position="421"/>
    </location>
</feature>
<evidence type="ECO:0000256" key="1">
    <source>
        <dbReference type="SAM" id="MobiDB-lite"/>
    </source>
</evidence>
<proteinExistence type="predicted"/>